<comment type="subcellular location">
    <subcellularLocation>
        <location evidence="1">Host cell</location>
    </subcellularLocation>
    <subcellularLocation>
        <location evidence="2">Secreted</location>
    </subcellularLocation>
</comment>
<dbReference type="Proteomes" id="UP000019132">
    <property type="component" value="Unassembled WGS sequence"/>
</dbReference>
<evidence type="ECO:0000313" key="6">
    <source>
        <dbReference type="Proteomes" id="UP000019132"/>
    </source>
</evidence>
<dbReference type="GO" id="GO:0005576">
    <property type="term" value="C:extracellular region"/>
    <property type="evidence" value="ECO:0007669"/>
    <property type="project" value="UniProtKB-SubCell"/>
</dbReference>
<sequence>MVFPVSIDLSKPVRYLKVQVTEETPNFVRFDADLLTLYLTRRDNAWLKSSGDDVLAMKRREVPVGLQNLMQPSQEMNATSRLDEYFGMDFASADGEIHILGKLHKVAEQLSCHDLIS</sequence>
<keyword evidence="6" id="KW-1185">Reference proteome</keyword>
<dbReference type="InterPro" id="IPR045379">
    <property type="entry name" value="Crinkler_N"/>
</dbReference>
<protein>
    <recommendedName>
        <fullName evidence="4">Crinkler effector protein N-terminal domain-containing protein</fullName>
    </recommendedName>
</protein>
<name>K3WB61_GLOUD</name>
<dbReference type="Pfam" id="PF20147">
    <property type="entry name" value="Crinkler"/>
    <property type="match status" value="1"/>
</dbReference>
<dbReference type="GO" id="GO:0043657">
    <property type="term" value="C:host cell"/>
    <property type="evidence" value="ECO:0007669"/>
    <property type="project" value="UniProtKB-SubCell"/>
</dbReference>
<accession>K3WB61</accession>
<dbReference type="AlphaFoldDB" id="K3WB61"/>
<reference evidence="5" key="3">
    <citation type="submission" date="2014-11" db="UniProtKB">
        <authorList>
            <consortium name="EnsemblProtists"/>
        </authorList>
    </citation>
    <scope>IDENTIFICATION</scope>
    <source>
        <strain evidence="5">DAOM BR144</strain>
    </source>
</reference>
<evidence type="ECO:0000256" key="3">
    <source>
        <dbReference type="ARBA" id="ARBA00022525"/>
    </source>
</evidence>
<dbReference type="VEuPathDB" id="FungiDB:PYU1_G002199"/>
<feature type="domain" description="Crinkler effector protein N-terminal" evidence="4">
    <location>
        <begin position="2"/>
        <end position="100"/>
    </location>
</feature>
<dbReference type="EnsemblProtists" id="PYU1_T002202">
    <property type="protein sequence ID" value="PYU1_T002202"/>
    <property type="gene ID" value="PYU1_G002199"/>
</dbReference>
<evidence type="ECO:0000256" key="2">
    <source>
        <dbReference type="ARBA" id="ARBA00004613"/>
    </source>
</evidence>
<evidence type="ECO:0000256" key="1">
    <source>
        <dbReference type="ARBA" id="ARBA00004340"/>
    </source>
</evidence>
<dbReference type="OMA" id="TRRDNAW"/>
<reference evidence="6" key="1">
    <citation type="journal article" date="2010" name="Genome Biol.">
        <title>Genome sequence of the necrotrophic plant pathogen Pythium ultimum reveals original pathogenicity mechanisms and effector repertoire.</title>
        <authorList>
            <person name="Levesque C.A."/>
            <person name="Brouwer H."/>
            <person name="Cano L."/>
            <person name="Hamilton J.P."/>
            <person name="Holt C."/>
            <person name="Huitema E."/>
            <person name="Raffaele S."/>
            <person name="Robideau G.P."/>
            <person name="Thines M."/>
            <person name="Win J."/>
            <person name="Zerillo M.M."/>
            <person name="Beakes G.W."/>
            <person name="Boore J.L."/>
            <person name="Busam D."/>
            <person name="Dumas B."/>
            <person name="Ferriera S."/>
            <person name="Fuerstenberg S.I."/>
            <person name="Gachon C.M."/>
            <person name="Gaulin E."/>
            <person name="Govers F."/>
            <person name="Grenville-Briggs L."/>
            <person name="Horner N."/>
            <person name="Hostetler J."/>
            <person name="Jiang R.H."/>
            <person name="Johnson J."/>
            <person name="Krajaejun T."/>
            <person name="Lin H."/>
            <person name="Meijer H.J."/>
            <person name="Moore B."/>
            <person name="Morris P."/>
            <person name="Phuntmart V."/>
            <person name="Puiu D."/>
            <person name="Shetty J."/>
            <person name="Stajich J.E."/>
            <person name="Tripathy S."/>
            <person name="Wawra S."/>
            <person name="van West P."/>
            <person name="Whitty B.R."/>
            <person name="Coutinho P.M."/>
            <person name="Henrissat B."/>
            <person name="Martin F."/>
            <person name="Thomas P.D."/>
            <person name="Tyler B.M."/>
            <person name="De Vries R.P."/>
            <person name="Kamoun S."/>
            <person name="Yandell M."/>
            <person name="Tisserat N."/>
            <person name="Buell C.R."/>
        </authorList>
    </citation>
    <scope>NUCLEOTIDE SEQUENCE</scope>
    <source>
        <strain evidence="6">DAOM:BR144</strain>
    </source>
</reference>
<organism evidence="5 6">
    <name type="scientific">Globisporangium ultimum (strain ATCC 200006 / CBS 805.95 / DAOM BR144)</name>
    <name type="common">Pythium ultimum</name>
    <dbReference type="NCBI Taxonomy" id="431595"/>
    <lineage>
        <taxon>Eukaryota</taxon>
        <taxon>Sar</taxon>
        <taxon>Stramenopiles</taxon>
        <taxon>Oomycota</taxon>
        <taxon>Peronosporomycetes</taxon>
        <taxon>Pythiales</taxon>
        <taxon>Pythiaceae</taxon>
        <taxon>Globisporangium</taxon>
    </lineage>
</organism>
<reference evidence="6" key="2">
    <citation type="submission" date="2010-04" db="EMBL/GenBank/DDBJ databases">
        <authorList>
            <person name="Buell R."/>
            <person name="Hamilton J."/>
            <person name="Hostetler J."/>
        </authorList>
    </citation>
    <scope>NUCLEOTIDE SEQUENCE [LARGE SCALE GENOMIC DNA]</scope>
    <source>
        <strain evidence="6">DAOM:BR144</strain>
    </source>
</reference>
<evidence type="ECO:0000313" key="5">
    <source>
        <dbReference type="EnsemblProtists" id="PYU1_T002202"/>
    </source>
</evidence>
<proteinExistence type="predicted"/>
<keyword evidence="3" id="KW-0964">Secreted</keyword>
<dbReference type="InParanoid" id="K3WB61"/>
<evidence type="ECO:0000259" key="4">
    <source>
        <dbReference type="Pfam" id="PF20147"/>
    </source>
</evidence>
<dbReference type="HOGENOM" id="CLU_2089669_0_0_1"/>